<proteinExistence type="predicted"/>
<keyword evidence="1" id="KW-1185">Reference proteome</keyword>
<sequence length="182" mass="20057">MRNSREPPKSSSPKRAVNVISGGKEVNDMTYTTAKKVSKITVTHGKQVRHVLKEYSMTFDGEDADGVLILHNNALVISLLIYDTNIKRVLIDPGSSINIILLRVVNEMQADVKLVPKARTLSGFDNSSVVTKGEIILTTFVEGVFKDTKFQGIRQIRSNQQASRSINSVADSSIQNDVVDVK</sequence>
<accession>A0AC58T4P4</accession>
<reference evidence="2" key="2">
    <citation type="submission" date="2025-08" db="UniProtKB">
        <authorList>
            <consortium name="RefSeq"/>
        </authorList>
    </citation>
    <scope>IDENTIFICATION</scope>
    <source>
        <tissue evidence="2">Leaf</tissue>
    </source>
</reference>
<reference evidence="1" key="1">
    <citation type="journal article" date="2014" name="Nat. Commun.">
        <title>The tobacco genome sequence and its comparison with those of tomato and potato.</title>
        <authorList>
            <person name="Sierro N."/>
            <person name="Battey J.N."/>
            <person name="Ouadi S."/>
            <person name="Bakaher N."/>
            <person name="Bovet L."/>
            <person name="Willig A."/>
            <person name="Goepfert S."/>
            <person name="Peitsch M.C."/>
            <person name="Ivanov N.V."/>
        </authorList>
    </citation>
    <scope>NUCLEOTIDE SEQUENCE [LARGE SCALE GENOMIC DNA]</scope>
</reference>
<name>A0AC58T4P4_TOBAC</name>
<protein>
    <submittedName>
        <fullName evidence="2">Uncharacterized protein LOC142172475</fullName>
    </submittedName>
</protein>
<gene>
    <name evidence="2" type="primary">LOC142172475</name>
</gene>
<organism evidence="1 2">
    <name type="scientific">Nicotiana tabacum</name>
    <name type="common">Common tobacco</name>
    <dbReference type="NCBI Taxonomy" id="4097"/>
    <lineage>
        <taxon>Eukaryota</taxon>
        <taxon>Viridiplantae</taxon>
        <taxon>Streptophyta</taxon>
        <taxon>Embryophyta</taxon>
        <taxon>Tracheophyta</taxon>
        <taxon>Spermatophyta</taxon>
        <taxon>Magnoliopsida</taxon>
        <taxon>eudicotyledons</taxon>
        <taxon>Gunneridae</taxon>
        <taxon>Pentapetalae</taxon>
        <taxon>asterids</taxon>
        <taxon>lamiids</taxon>
        <taxon>Solanales</taxon>
        <taxon>Solanaceae</taxon>
        <taxon>Nicotianoideae</taxon>
        <taxon>Nicotianeae</taxon>
        <taxon>Nicotiana</taxon>
    </lineage>
</organism>
<dbReference type="RefSeq" id="XP_075092204.1">
    <property type="nucleotide sequence ID" value="XM_075236103.1"/>
</dbReference>
<evidence type="ECO:0000313" key="2">
    <source>
        <dbReference type="RefSeq" id="XP_075092204.1"/>
    </source>
</evidence>
<dbReference type="Proteomes" id="UP000790787">
    <property type="component" value="Chromosome 18"/>
</dbReference>
<evidence type="ECO:0000313" key="1">
    <source>
        <dbReference type="Proteomes" id="UP000790787"/>
    </source>
</evidence>